<reference evidence="5" key="1">
    <citation type="journal article" date="2014" name="Front. Microbiol.">
        <title>High frequency of phylogenetically diverse reductive dehalogenase-homologous genes in deep subseafloor sedimentary metagenomes.</title>
        <authorList>
            <person name="Kawai M."/>
            <person name="Futagami T."/>
            <person name="Toyoda A."/>
            <person name="Takaki Y."/>
            <person name="Nishi S."/>
            <person name="Hori S."/>
            <person name="Arai W."/>
            <person name="Tsubouchi T."/>
            <person name="Morono Y."/>
            <person name="Uchiyama I."/>
            <person name="Ito T."/>
            <person name="Fujiyama A."/>
            <person name="Inagaki F."/>
            <person name="Takami H."/>
        </authorList>
    </citation>
    <scope>NUCLEOTIDE SEQUENCE</scope>
    <source>
        <strain evidence="5">Expedition CK06-06</strain>
    </source>
</reference>
<dbReference type="GO" id="GO:0016874">
    <property type="term" value="F:ligase activity"/>
    <property type="evidence" value="ECO:0007669"/>
    <property type="project" value="UniProtKB-KW"/>
</dbReference>
<name>X1JHQ5_9ZZZZ</name>
<dbReference type="SUPFAM" id="SSF52210">
    <property type="entry name" value="Succinyl-CoA synthetase domains"/>
    <property type="match status" value="1"/>
</dbReference>
<evidence type="ECO:0000313" key="5">
    <source>
        <dbReference type="EMBL" id="GAH81025.1"/>
    </source>
</evidence>
<dbReference type="Pfam" id="PF13607">
    <property type="entry name" value="Succ_CoA_lig"/>
    <property type="match status" value="1"/>
</dbReference>
<dbReference type="GO" id="GO:0005524">
    <property type="term" value="F:ATP binding"/>
    <property type="evidence" value="ECO:0007669"/>
    <property type="project" value="UniProtKB-KW"/>
</dbReference>
<feature type="non-terminal residue" evidence="5">
    <location>
        <position position="82"/>
    </location>
</feature>
<evidence type="ECO:0000256" key="3">
    <source>
        <dbReference type="ARBA" id="ARBA00022840"/>
    </source>
</evidence>
<dbReference type="InterPro" id="IPR032875">
    <property type="entry name" value="Succ_CoA_lig_flav_dom"/>
</dbReference>
<dbReference type="InterPro" id="IPR016102">
    <property type="entry name" value="Succinyl-CoA_synth-like"/>
</dbReference>
<organism evidence="5">
    <name type="scientific">marine sediment metagenome</name>
    <dbReference type="NCBI Taxonomy" id="412755"/>
    <lineage>
        <taxon>unclassified sequences</taxon>
        <taxon>metagenomes</taxon>
        <taxon>ecological metagenomes</taxon>
    </lineage>
</organism>
<protein>
    <recommendedName>
        <fullName evidence="4">Succinyl-CoA synthetase-like flavodoxin domain-containing protein</fullName>
    </recommendedName>
</protein>
<accession>X1JHQ5</accession>
<keyword evidence="1" id="KW-0436">Ligase</keyword>
<dbReference type="PANTHER" id="PTHR43334">
    <property type="entry name" value="ACETATE--COA LIGASE [ADP-FORMING]"/>
    <property type="match status" value="1"/>
</dbReference>
<gene>
    <name evidence="5" type="ORF">S03H2_62952</name>
</gene>
<evidence type="ECO:0000256" key="1">
    <source>
        <dbReference type="ARBA" id="ARBA00022598"/>
    </source>
</evidence>
<feature type="domain" description="Succinyl-CoA synthetase-like flavodoxin" evidence="4">
    <location>
        <begin position="33"/>
        <end position="81"/>
    </location>
</feature>
<sequence length="82" mass="8932">MEAIIGPNCVGVTNFNNKFTTTEIDFNQSIEGGTISIIAQSGVLGNIFVEWSASQKIGFSKSITLGNKVDVDEIDMLEYLEK</sequence>
<dbReference type="PANTHER" id="PTHR43334:SF2">
    <property type="entry name" value="ACETATE--COA LIGASE [ADP-FORMING]"/>
    <property type="match status" value="1"/>
</dbReference>
<dbReference type="InterPro" id="IPR051538">
    <property type="entry name" value="Acyl-CoA_Synth/Transferase"/>
</dbReference>
<keyword evidence="2" id="KW-0547">Nucleotide-binding</keyword>
<dbReference type="AlphaFoldDB" id="X1JHQ5"/>
<keyword evidence="3" id="KW-0067">ATP-binding</keyword>
<comment type="caution">
    <text evidence="5">The sequence shown here is derived from an EMBL/GenBank/DDBJ whole genome shotgun (WGS) entry which is preliminary data.</text>
</comment>
<evidence type="ECO:0000259" key="4">
    <source>
        <dbReference type="Pfam" id="PF13607"/>
    </source>
</evidence>
<proteinExistence type="predicted"/>
<evidence type="ECO:0000256" key="2">
    <source>
        <dbReference type="ARBA" id="ARBA00022741"/>
    </source>
</evidence>
<dbReference type="EMBL" id="BARU01040752">
    <property type="protein sequence ID" value="GAH81025.1"/>
    <property type="molecule type" value="Genomic_DNA"/>
</dbReference>
<dbReference type="Gene3D" id="3.40.50.261">
    <property type="entry name" value="Succinyl-CoA synthetase domains"/>
    <property type="match status" value="1"/>
</dbReference>